<dbReference type="Proteomes" id="UP000518288">
    <property type="component" value="Unassembled WGS sequence"/>
</dbReference>
<feature type="chain" id="PRO_5030781110" evidence="1">
    <location>
        <begin position="36"/>
        <end position="156"/>
    </location>
</feature>
<organism evidence="3 4">
    <name type="scientific">Sphaerotilus montanus</name>
    <dbReference type="NCBI Taxonomy" id="522889"/>
    <lineage>
        <taxon>Bacteria</taxon>
        <taxon>Pseudomonadati</taxon>
        <taxon>Pseudomonadota</taxon>
        <taxon>Betaproteobacteria</taxon>
        <taxon>Burkholderiales</taxon>
        <taxon>Sphaerotilaceae</taxon>
        <taxon>Sphaerotilus</taxon>
    </lineage>
</organism>
<dbReference type="AlphaFoldDB" id="A0A7Y9QZW0"/>
<dbReference type="GO" id="GO:0004792">
    <property type="term" value="F:thiosulfate-cyanide sulfurtransferase activity"/>
    <property type="evidence" value="ECO:0007669"/>
    <property type="project" value="InterPro"/>
</dbReference>
<feature type="domain" description="Rhodanese" evidence="2">
    <location>
        <begin position="68"/>
        <end position="156"/>
    </location>
</feature>
<evidence type="ECO:0000256" key="1">
    <source>
        <dbReference type="SAM" id="SignalP"/>
    </source>
</evidence>
<feature type="signal peptide" evidence="1">
    <location>
        <begin position="1"/>
        <end position="35"/>
    </location>
</feature>
<protein>
    <submittedName>
        <fullName evidence="3">Rhodanese-related sulfurtransferase</fullName>
    </submittedName>
</protein>
<keyword evidence="3" id="KW-0808">Transferase</keyword>
<evidence type="ECO:0000313" key="3">
    <source>
        <dbReference type="EMBL" id="NYG32630.1"/>
    </source>
</evidence>
<dbReference type="InterPro" id="IPR050229">
    <property type="entry name" value="GlpE_sulfurtransferase"/>
</dbReference>
<keyword evidence="1" id="KW-0732">Signal</keyword>
<dbReference type="Pfam" id="PF00581">
    <property type="entry name" value="Rhodanese"/>
    <property type="match status" value="1"/>
</dbReference>
<dbReference type="Gene3D" id="3.40.250.10">
    <property type="entry name" value="Rhodanese-like domain"/>
    <property type="match status" value="1"/>
</dbReference>
<dbReference type="PROSITE" id="PS50206">
    <property type="entry name" value="RHODANESE_3"/>
    <property type="match status" value="1"/>
</dbReference>
<comment type="caution">
    <text evidence="3">The sequence shown here is derived from an EMBL/GenBank/DDBJ whole genome shotgun (WGS) entry which is preliminary data.</text>
</comment>
<sequence length="156" mass="16819">MNLMNLMTAAHRAKTLALAATCAAVLGGLPLLAHAQLDKASTEALETYFEFSDYNSGTIMAEQIPAGDWKTFYLLDVRDAGQFAKEHIPGAVNIEWRKVFAERASLPKDQLILAYCNTGSFAAQSAMALRLAGFENVRLLHGGFIAWKAATAAAAK</sequence>
<dbReference type="PROSITE" id="PS00380">
    <property type="entry name" value="RHODANESE_1"/>
    <property type="match status" value="1"/>
</dbReference>
<dbReference type="PANTHER" id="PTHR43031">
    <property type="entry name" value="FAD-DEPENDENT OXIDOREDUCTASE"/>
    <property type="match status" value="1"/>
</dbReference>
<dbReference type="InterPro" id="IPR036873">
    <property type="entry name" value="Rhodanese-like_dom_sf"/>
</dbReference>
<gene>
    <name evidence="3" type="ORF">BDD16_001616</name>
</gene>
<evidence type="ECO:0000259" key="2">
    <source>
        <dbReference type="PROSITE" id="PS50206"/>
    </source>
</evidence>
<evidence type="ECO:0000313" key="4">
    <source>
        <dbReference type="Proteomes" id="UP000518288"/>
    </source>
</evidence>
<accession>A0A7Y9QZW0</accession>
<dbReference type="InterPro" id="IPR001307">
    <property type="entry name" value="Thiosulphate_STrfase_CS"/>
</dbReference>
<dbReference type="PANTHER" id="PTHR43031:SF16">
    <property type="entry name" value="OXIDOREDUCTASE"/>
    <property type="match status" value="1"/>
</dbReference>
<keyword evidence="4" id="KW-1185">Reference proteome</keyword>
<dbReference type="SUPFAM" id="SSF52821">
    <property type="entry name" value="Rhodanese/Cell cycle control phosphatase"/>
    <property type="match status" value="1"/>
</dbReference>
<dbReference type="CDD" id="cd00158">
    <property type="entry name" value="RHOD"/>
    <property type="match status" value="1"/>
</dbReference>
<proteinExistence type="predicted"/>
<reference evidence="3 4" key="1">
    <citation type="submission" date="2020-07" db="EMBL/GenBank/DDBJ databases">
        <title>Genomic Encyclopedia of Archaeal and Bacterial Type Strains, Phase II (KMG-II): from individual species to whole genera.</title>
        <authorList>
            <person name="Goeker M."/>
        </authorList>
    </citation>
    <scope>NUCLEOTIDE SEQUENCE [LARGE SCALE GENOMIC DNA]</scope>
    <source>
        <strain evidence="3 4">DSM 21226</strain>
    </source>
</reference>
<dbReference type="RefSeq" id="WP_246332489.1">
    <property type="nucleotide sequence ID" value="NZ_JACCFH010000001.1"/>
</dbReference>
<dbReference type="InterPro" id="IPR001763">
    <property type="entry name" value="Rhodanese-like_dom"/>
</dbReference>
<dbReference type="SMART" id="SM00450">
    <property type="entry name" value="RHOD"/>
    <property type="match status" value="1"/>
</dbReference>
<dbReference type="EMBL" id="JACCFH010000001">
    <property type="protein sequence ID" value="NYG32630.1"/>
    <property type="molecule type" value="Genomic_DNA"/>
</dbReference>
<name>A0A7Y9QZW0_9BURK</name>